<dbReference type="KEGG" id="cdep:91085422"/>
<accession>A0AAJ8LXJ8</accession>
<name>A0AAJ8LXJ8_9TREE</name>
<dbReference type="PANTHER" id="PTHR31331:SF1">
    <property type="entry name" value="CYSTEINE RICH SECRETORY PROTEIN LCCL DOMAIN CONTAINING 2"/>
    <property type="match status" value="1"/>
</dbReference>
<feature type="transmembrane region" description="Helical" evidence="1">
    <location>
        <begin position="262"/>
        <end position="281"/>
    </location>
</feature>
<dbReference type="RefSeq" id="XP_066066750.1">
    <property type="nucleotide sequence ID" value="XM_066210653.1"/>
</dbReference>
<keyword evidence="5" id="KW-1185">Reference proteome</keyword>
<evidence type="ECO:0000313" key="5">
    <source>
        <dbReference type="Proteomes" id="UP000094043"/>
    </source>
</evidence>
<reference evidence="4" key="2">
    <citation type="journal article" date="2022" name="Elife">
        <title>Obligate sexual reproduction of a homothallic fungus closely related to the Cryptococcus pathogenic species complex.</title>
        <authorList>
            <person name="Passer A.R."/>
            <person name="Clancey S.A."/>
            <person name="Shea T."/>
            <person name="David-Palma M."/>
            <person name="Averette A.F."/>
            <person name="Boekhout T."/>
            <person name="Porcel B.M."/>
            <person name="Nowrousian M."/>
            <person name="Cuomo C.A."/>
            <person name="Sun S."/>
            <person name="Heitman J."/>
            <person name="Coelho M.A."/>
        </authorList>
    </citation>
    <scope>NUCLEOTIDE SEQUENCE</scope>
    <source>
        <strain evidence="4">CBS 7841</strain>
    </source>
</reference>
<dbReference type="EMBL" id="CP143784">
    <property type="protein sequence ID" value="WVN86050.1"/>
    <property type="molecule type" value="Genomic_DNA"/>
</dbReference>
<dbReference type="InterPro" id="IPR051957">
    <property type="entry name" value="CRISP-LCCL_domain"/>
</dbReference>
<dbReference type="InterPro" id="IPR004043">
    <property type="entry name" value="LCCL"/>
</dbReference>
<evidence type="ECO:0000256" key="1">
    <source>
        <dbReference type="SAM" id="Phobius"/>
    </source>
</evidence>
<evidence type="ECO:0008006" key="6">
    <source>
        <dbReference type="Google" id="ProtNLM"/>
    </source>
</evidence>
<feature type="domain" description="LCCL" evidence="2">
    <location>
        <begin position="160"/>
        <end position="221"/>
    </location>
</feature>
<feature type="transmembrane region" description="Helical" evidence="1">
    <location>
        <begin position="392"/>
        <end position="408"/>
    </location>
</feature>
<keyword evidence="1" id="KW-0472">Membrane</keyword>
<keyword evidence="1" id="KW-0812">Transmembrane</keyword>
<dbReference type="InterPro" id="IPR036609">
    <property type="entry name" value="LCCL_sf"/>
</dbReference>
<dbReference type="PROSITE" id="PS50836">
    <property type="entry name" value="DOMON"/>
    <property type="match status" value="1"/>
</dbReference>
<feature type="domain" description="DOMON" evidence="3">
    <location>
        <begin position="536"/>
        <end position="578"/>
    </location>
</feature>
<gene>
    <name evidence="4" type="ORF">L203_101208</name>
</gene>
<dbReference type="GeneID" id="91085422"/>
<feature type="transmembrane region" description="Helical" evidence="1">
    <location>
        <begin position="238"/>
        <end position="257"/>
    </location>
</feature>
<protein>
    <recommendedName>
        <fullName evidence="6">LCCL domain-containing protein</fullName>
    </recommendedName>
</protein>
<organism evidence="4 5">
    <name type="scientific">Cryptococcus depauperatus CBS 7841</name>
    <dbReference type="NCBI Taxonomy" id="1295531"/>
    <lineage>
        <taxon>Eukaryota</taxon>
        <taxon>Fungi</taxon>
        <taxon>Dikarya</taxon>
        <taxon>Basidiomycota</taxon>
        <taxon>Agaricomycotina</taxon>
        <taxon>Tremellomycetes</taxon>
        <taxon>Tremellales</taxon>
        <taxon>Cryptococcaceae</taxon>
        <taxon>Cryptococcus</taxon>
    </lineage>
</organism>
<evidence type="ECO:0000313" key="4">
    <source>
        <dbReference type="EMBL" id="WVN86050.1"/>
    </source>
</evidence>
<sequence>MIVPYLRAFYRLAYKFIIFILGPRKPTLPLERVLPQASCSASITLSTHSKSGPIDATFIRLSLPKALYPFLAVWVTANVLLTRQQYYLHDTPSIVQCTSSPWEDWPPDSCGISGTLCEQDLNRLEGSSLRCMGCSDIQLGNPRWIGGQKINHQPVIVGGGDKDRTYRADSWLCPSAIHSGLISSQMGGCVTFHALPFPSLFSPFVNSSANKLTSQGFTPSFPGAFRLLKEDASGCLDLHWIMTAFNSTCLAITTLFLRPPPALLFSLLFFLGFFQISLFSNPPSYPPDWEQLLSRFLPSSLIAYWIYKQSFCITLPAFRKLPFEVTILQGASYWLGVESSTMFANFPITRLGYDPLDPAGIIALICVIIIVIGVVGIQWWEFRRLALVQYYLIRYLPLIPIFIVLSFIPDYSLRPHHYMLALLAIPLLSLPNRVSLCLQAFMLGLYLDGVCRWGYASILESNESLLGDADSGSWVPEFWQNSSTSTMLYWSGIGNDLKSANVSEYSILLNDIQVSGNYTQTYINISSLDIDLHKDNYFRIAYMANGSSLDFSNPITRWKNGTWNWVEAGFSSDNGTIS</sequence>
<dbReference type="InterPro" id="IPR005018">
    <property type="entry name" value="DOMON_domain"/>
</dbReference>
<dbReference type="Proteomes" id="UP000094043">
    <property type="component" value="Chromosome 1"/>
</dbReference>
<dbReference type="PROSITE" id="PS50820">
    <property type="entry name" value="LCCL"/>
    <property type="match status" value="1"/>
</dbReference>
<reference evidence="4" key="1">
    <citation type="submission" date="2016-06" db="EMBL/GenBank/DDBJ databases">
        <authorList>
            <person name="Cuomo C."/>
            <person name="Litvintseva A."/>
            <person name="Heitman J."/>
            <person name="Chen Y."/>
            <person name="Sun S."/>
            <person name="Springer D."/>
            <person name="Dromer F."/>
            <person name="Young S."/>
            <person name="Zeng Q."/>
            <person name="Chapman S."/>
            <person name="Gujja S."/>
            <person name="Saif S."/>
            <person name="Birren B."/>
        </authorList>
    </citation>
    <scope>NUCLEOTIDE SEQUENCE</scope>
    <source>
        <strain evidence="4">CBS 7841</strain>
    </source>
</reference>
<evidence type="ECO:0000259" key="2">
    <source>
        <dbReference type="PROSITE" id="PS50820"/>
    </source>
</evidence>
<reference evidence="4" key="3">
    <citation type="submission" date="2024-01" db="EMBL/GenBank/DDBJ databases">
        <authorList>
            <person name="Coelho M.A."/>
            <person name="David-Palma M."/>
            <person name="Shea T."/>
            <person name="Sun S."/>
            <person name="Cuomo C.A."/>
            <person name="Heitman J."/>
        </authorList>
    </citation>
    <scope>NUCLEOTIDE SEQUENCE</scope>
    <source>
        <strain evidence="4">CBS 7841</strain>
    </source>
</reference>
<feature type="transmembrane region" description="Helical" evidence="1">
    <location>
        <begin position="360"/>
        <end position="380"/>
    </location>
</feature>
<evidence type="ECO:0000259" key="3">
    <source>
        <dbReference type="PROSITE" id="PS50836"/>
    </source>
</evidence>
<proteinExistence type="predicted"/>
<dbReference type="PANTHER" id="PTHR31331">
    <property type="entry name" value="LCCL DOMAIN PROTEIN (AFU_ORTHOLOGUE AFUA_5G08630)"/>
    <property type="match status" value="1"/>
</dbReference>
<dbReference type="SUPFAM" id="SSF69848">
    <property type="entry name" value="LCCL domain"/>
    <property type="match status" value="1"/>
</dbReference>
<dbReference type="AlphaFoldDB" id="A0AAJ8LXJ8"/>
<dbReference type="Pfam" id="PF03815">
    <property type="entry name" value="LCCL"/>
    <property type="match status" value="1"/>
</dbReference>
<dbReference type="Gene3D" id="2.170.130.20">
    <property type="entry name" value="LCCL-like domain"/>
    <property type="match status" value="1"/>
</dbReference>
<keyword evidence="1" id="KW-1133">Transmembrane helix</keyword>